<keyword evidence="1" id="KW-0904">Protein phosphatase</keyword>
<sequence length="256" mass="28551">MKERFVMDCGALYLSKGKSENFQGDDAHFVCAEKGTIGVADGVGGWWSRNVDPGKYARQLMQNCVEAIKNRAGEEDIDPKTVLLKAYKETKLEGSATACILTLKNNVCLFFLFRSQHLHAANLGDSGFLVIREAEVVYKSPIQQYKFNHPYQLGKNIADWKKIEELKVTVKLGDIIVLGTNGLLDNLRPSDIKAIVNNQFHKKKKSEASFAAGPEHFHMGGKRDDITVIVARVCRASHSGHSSRLFRRMVKLIIGS</sequence>
<dbReference type="PANTHER" id="PTHR12320">
    <property type="entry name" value="PROTEIN PHOSPHATASE 2C"/>
    <property type="match status" value="1"/>
</dbReference>
<name>A0AA89B3E4_9ASTE</name>
<gene>
    <name evidence="3" type="ORF">RJ639_043755</name>
</gene>
<dbReference type="Proteomes" id="UP001188597">
    <property type="component" value="Unassembled WGS sequence"/>
</dbReference>
<evidence type="ECO:0000256" key="1">
    <source>
        <dbReference type="RuleBase" id="RU366020"/>
    </source>
</evidence>
<protein>
    <recommendedName>
        <fullName evidence="1">Protein phosphatase</fullName>
        <ecNumber evidence="1">3.1.3.16</ecNumber>
    </recommendedName>
</protein>
<comment type="similarity">
    <text evidence="1">Belongs to the PP2C family.</text>
</comment>
<organism evidence="3 4">
    <name type="scientific">Escallonia herrerae</name>
    <dbReference type="NCBI Taxonomy" id="1293975"/>
    <lineage>
        <taxon>Eukaryota</taxon>
        <taxon>Viridiplantae</taxon>
        <taxon>Streptophyta</taxon>
        <taxon>Embryophyta</taxon>
        <taxon>Tracheophyta</taxon>
        <taxon>Spermatophyta</taxon>
        <taxon>Magnoliopsida</taxon>
        <taxon>eudicotyledons</taxon>
        <taxon>Gunneridae</taxon>
        <taxon>Pentapetalae</taxon>
        <taxon>asterids</taxon>
        <taxon>campanulids</taxon>
        <taxon>Escalloniales</taxon>
        <taxon>Escalloniaceae</taxon>
        <taxon>Escallonia</taxon>
    </lineage>
</organism>
<dbReference type="InterPro" id="IPR001932">
    <property type="entry name" value="PPM-type_phosphatase-like_dom"/>
</dbReference>
<comment type="catalytic activity">
    <reaction evidence="1">
        <text>O-phospho-L-threonyl-[protein] + H2O = L-threonyl-[protein] + phosphate</text>
        <dbReference type="Rhea" id="RHEA:47004"/>
        <dbReference type="Rhea" id="RHEA-COMP:11060"/>
        <dbReference type="Rhea" id="RHEA-COMP:11605"/>
        <dbReference type="ChEBI" id="CHEBI:15377"/>
        <dbReference type="ChEBI" id="CHEBI:30013"/>
        <dbReference type="ChEBI" id="CHEBI:43474"/>
        <dbReference type="ChEBI" id="CHEBI:61977"/>
        <dbReference type="EC" id="3.1.3.16"/>
    </reaction>
</comment>
<accession>A0AA89B3E4</accession>
<keyword evidence="1" id="KW-0378">Hydrolase</keyword>
<dbReference type="GO" id="GO:0004722">
    <property type="term" value="F:protein serine/threonine phosphatase activity"/>
    <property type="evidence" value="ECO:0007669"/>
    <property type="project" value="UniProtKB-EC"/>
</dbReference>
<proteinExistence type="inferred from homology"/>
<comment type="catalytic activity">
    <reaction evidence="1">
        <text>O-phospho-L-seryl-[protein] + H2O = L-seryl-[protein] + phosphate</text>
        <dbReference type="Rhea" id="RHEA:20629"/>
        <dbReference type="Rhea" id="RHEA-COMP:9863"/>
        <dbReference type="Rhea" id="RHEA-COMP:11604"/>
        <dbReference type="ChEBI" id="CHEBI:15377"/>
        <dbReference type="ChEBI" id="CHEBI:29999"/>
        <dbReference type="ChEBI" id="CHEBI:43474"/>
        <dbReference type="ChEBI" id="CHEBI:83421"/>
        <dbReference type="EC" id="3.1.3.16"/>
    </reaction>
</comment>
<comment type="caution">
    <text evidence="3">The sequence shown here is derived from an EMBL/GenBank/DDBJ whole genome shotgun (WGS) entry which is preliminary data.</text>
</comment>
<evidence type="ECO:0000313" key="3">
    <source>
        <dbReference type="EMBL" id="KAK3024178.1"/>
    </source>
</evidence>
<comment type="cofactor">
    <cofactor evidence="1">
        <name>Mg(2+)</name>
        <dbReference type="ChEBI" id="CHEBI:18420"/>
    </cofactor>
</comment>
<keyword evidence="1" id="KW-0460">Magnesium</keyword>
<dbReference type="PROSITE" id="PS51746">
    <property type="entry name" value="PPM_2"/>
    <property type="match status" value="1"/>
</dbReference>
<dbReference type="EMBL" id="JAVXUP010000614">
    <property type="protein sequence ID" value="KAK3024178.1"/>
    <property type="molecule type" value="Genomic_DNA"/>
</dbReference>
<keyword evidence="1" id="KW-0464">Manganese</keyword>
<keyword evidence="4" id="KW-1185">Reference proteome</keyword>
<dbReference type="InterPro" id="IPR036457">
    <property type="entry name" value="PPM-type-like_dom_sf"/>
</dbReference>
<reference evidence="3" key="1">
    <citation type="submission" date="2022-12" db="EMBL/GenBank/DDBJ databases">
        <title>Draft genome assemblies for two species of Escallonia (Escalloniales).</title>
        <authorList>
            <person name="Chanderbali A."/>
            <person name="Dervinis C."/>
            <person name="Anghel I."/>
            <person name="Soltis D."/>
            <person name="Soltis P."/>
            <person name="Zapata F."/>
        </authorList>
    </citation>
    <scope>NUCLEOTIDE SEQUENCE</scope>
    <source>
        <strain evidence="3">UCBG64.0493</strain>
        <tissue evidence="3">Leaf</tissue>
    </source>
</reference>
<dbReference type="InterPro" id="IPR039123">
    <property type="entry name" value="PPTC7"/>
</dbReference>
<dbReference type="PANTHER" id="PTHR12320:SF14">
    <property type="entry name" value="PROTEIN PHOSPHATASE"/>
    <property type="match status" value="1"/>
</dbReference>
<dbReference type="SUPFAM" id="SSF81606">
    <property type="entry name" value="PP2C-like"/>
    <property type="match status" value="1"/>
</dbReference>
<keyword evidence="1" id="KW-0479">Metal-binding</keyword>
<comment type="cofactor">
    <cofactor evidence="1">
        <name>Mn(2+)</name>
        <dbReference type="ChEBI" id="CHEBI:29035"/>
    </cofactor>
</comment>
<evidence type="ECO:0000259" key="2">
    <source>
        <dbReference type="PROSITE" id="PS51746"/>
    </source>
</evidence>
<dbReference type="SMART" id="SM00332">
    <property type="entry name" value="PP2Cc"/>
    <property type="match status" value="1"/>
</dbReference>
<dbReference type="GO" id="GO:0046872">
    <property type="term" value="F:metal ion binding"/>
    <property type="evidence" value="ECO:0007669"/>
    <property type="project" value="UniProtKB-UniRule"/>
</dbReference>
<evidence type="ECO:0000313" key="4">
    <source>
        <dbReference type="Proteomes" id="UP001188597"/>
    </source>
</evidence>
<dbReference type="AlphaFoldDB" id="A0AA89B3E4"/>
<dbReference type="Gene3D" id="3.60.40.10">
    <property type="entry name" value="PPM-type phosphatase domain"/>
    <property type="match status" value="1"/>
</dbReference>
<feature type="domain" description="PPM-type phosphatase" evidence="2">
    <location>
        <begin position="8"/>
        <end position="233"/>
    </location>
</feature>
<dbReference type="EC" id="3.1.3.16" evidence="1"/>